<feature type="transmembrane region" description="Helical" evidence="10">
    <location>
        <begin position="388"/>
        <end position="410"/>
    </location>
</feature>
<dbReference type="InterPro" id="IPR017871">
    <property type="entry name" value="ABC_transporter-like_CS"/>
</dbReference>
<evidence type="ECO:0000259" key="11">
    <source>
        <dbReference type="PROSITE" id="PS50893"/>
    </source>
</evidence>
<comment type="subcellular location">
    <subcellularLocation>
        <location evidence="1">Membrane</location>
        <topology evidence="1">Multi-pass membrane protein</topology>
    </subcellularLocation>
</comment>
<keyword evidence="5" id="KW-0547">Nucleotide-binding</keyword>
<feature type="transmembrane region" description="Helical" evidence="10">
    <location>
        <begin position="347"/>
        <end position="368"/>
    </location>
</feature>
<dbReference type="SMART" id="SM00382">
    <property type="entry name" value="AAA"/>
    <property type="match status" value="2"/>
</dbReference>
<feature type="domain" description="ABC transporter" evidence="11">
    <location>
        <begin position="1360"/>
        <end position="1597"/>
    </location>
</feature>
<reference evidence="13 14" key="1">
    <citation type="journal article" date="2014" name="BMC Genomics">
        <title>Genome and secretome analysis of the hemibiotrophic fungal pathogen, Moniliophthora roreri, which causes frosty pod rot disease of cacao: mechanisms of the biotrophic and necrotrophic phases.</title>
        <authorList>
            <person name="Meinhardt L.W."/>
            <person name="Costa G.G.L."/>
            <person name="Thomazella D.P.T."/>
            <person name="Teixeira P.J.P.L."/>
            <person name="Carazzolle M.F."/>
            <person name="Schuster S.C."/>
            <person name="Carlson J.E."/>
            <person name="Guiltinan M.J."/>
            <person name="Mieczkowski P."/>
            <person name="Farmer A."/>
            <person name="Ramaraj T."/>
            <person name="Crozier J."/>
            <person name="Davis R.E."/>
            <person name="Shao J."/>
            <person name="Melnick R.L."/>
            <person name="Pereira G.A.G."/>
            <person name="Bailey B.A."/>
        </authorList>
    </citation>
    <scope>NUCLEOTIDE SEQUENCE [LARGE SCALE GENOMIC DNA]</scope>
    <source>
        <strain evidence="13 14">MCA 2997</strain>
    </source>
</reference>
<sequence>MPFRQIGDLVSVSQVTFHESLTDFSTWDWSPVKRTVFSDTLIFPTYFALASASILFAHICIALRRSSANSEEQSRFRPASLFLEVKDHVEYHGGARIFGFKLVRLISSLTLLALSIATLVVQELDTTDPNMTGLDTGNTEYEISKKWSKRPKHPKPHYQFTKREWLEAAMCLTFLYTSFLALISVTAKPRWSKIVIRHLNSLSFATFVVYFYRDVYPLATFTKHPKDQLEGWLLWLKIALLSVSSIVVPLLIPRQYIPVDPKNPRSTPNPEQTACLLSLLTYRFLDPVVFYAYRVPHLAWDKLPPLSDRDHTHVLKQRSFKHLDVFSGASRTRHLGFGLLRIFRREYVILCLCILGTVCANLVSPIGMNRLLAYLEHGDDGKATVQPWVWILWLFLGPVLSSLLIQYYVFIATRTLVRTQAIITQLVFEHSLRIRVKAEPADSTSGTSTPAPSTPETASSLNEERSDNSDASTAVDEHGHSRSETLQGSTTSTSTTKQKKPEGIKSEAEPTSDASNLVGKINNLVTTDLDNIVDARDFLWVLVYVPAQITLCMVFLYIVLGWSALVGLAMMLITLPIPGFIAKAVQTVQGKRMKRTDARVQSVTETMNVLRMIKLFGWERKMESRISDKREEELVWIKRKQYLELLNGTINYVIPILTMVATFSCYTLVMKQQLSASIVFSSMSVFDMLRDQLHIVFGVLTATITGKVSLDRVSDFLRNTELLDTFDDKDRDPNFFTPADHSDEIGFRNAIFTWSKDADGSLTPSKRRFVLKVEDELIFKRGCVNLVIGETGSGKTSLLMALLSEMHFVAIGPDSWYNLPRNGGVAYAAQESWVQNETIRENIVFGSEFDEERYKKVIYQCALERDLTLFEAGDKTEVGEKGLTLSGGQKARITLARSVYSKASIILLDDILAALDVHTSKWIVDKCLKGDLVSGRTVILVTHNVAMARPIAGFVVSLKDGRIASQGTMSEALDHSLALKEEAKRDQEAIDRVREEVDAKAPTETEGNGRLIVAEEIEEGHVSWPAVKMYLKGMGGTHSWVFFLAVIGSLLISELSHTSQTWFLGYWASQYGQVDPSQVPVFKNIAIYSSFLIGSVIAYTSGYFVYLFGIIRASRKIHKQLVESVLGTTLRWLDTTPVSRVITRCTQDIRAIDGPVAQSLQTLTDLTVMLIVKFFAVIAITPIFLLPGGFITILGLICGQIYIKAQLSVKREMSNARAPVLGHFGAAIAGLTSIRAYGVQQRFVQESIERINRFTRAARVFYNLNRWICIRTDLLGALFASSLAAYLVYFHGQTASNTGFSLNMAVGFSAHILWWIRFLNEFEVQGNSLERIQGYLNIEQEPRPTTNGQPPAYWPASGNLTVEGLSARYSLNGPRVLHDLSFTIRSGERVGVVGRTGSGKSSLTLSLLRCIFTEGKVYYDGIPTDKINLDALRSKITIIPQMPELLSGTLRQNLDPFDQYDDATLHDALRAAGLYSLQGTVEEGRLTLESTISSGGGNLSVGQRQILALARALVRGSKLLILDEATSAIDYETDTVIQNSLRRELPNDVTLITVAHRLQTIMDADKILVLDAGRIVEFDSPKTLLQKEGGTLRSLVDESNDKDILYAMAEGKRSA</sequence>
<dbReference type="Gene3D" id="1.20.1560.10">
    <property type="entry name" value="ABC transporter type 1, transmembrane domain"/>
    <property type="match status" value="2"/>
</dbReference>
<dbReference type="OrthoDB" id="6500128at2759"/>
<dbReference type="Pfam" id="PF00664">
    <property type="entry name" value="ABC_membrane"/>
    <property type="match status" value="2"/>
</dbReference>
<feature type="transmembrane region" description="Helical" evidence="10">
    <location>
        <begin position="194"/>
        <end position="212"/>
    </location>
</feature>
<dbReference type="PROSITE" id="PS50893">
    <property type="entry name" value="ABC_TRANSPORTER_2"/>
    <property type="match status" value="2"/>
</dbReference>
<feature type="transmembrane region" description="Helical" evidence="10">
    <location>
        <begin position="1040"/>
        <end position="1065"/>
    </location>
</feature>
<keyword evidence="4" id="KW-0677">Repeat</keyword>
<dbReference type="SUPFAM" id="SSF90123">
    <property type="entry name" value="ABC transporter transmembrane region"/>
    <property type="match status" value="2"/>
</dbReference>
<evidence type="ECO:0000313" key="14">
    <source>
        <dbReference type="Proteomes" id="UP000017559"/>
    </source>
</evidence>
<dbReference type="FunFam" id="3.40.50.300:FF:000973">
    <property type="entry name" value="Multidrug resistance-associated protein 4"/>
    <property type="match status" value="1"/>
</dbReference>
<evidence type="ECO:0000313" key="13">
    <source>
        <dbReference type="EMBL" id="ESK90907.1"/>
    </source>
</evidence>
<name>V2XAZ2_MONRO</name>
<dbReference type="GO" id="GO:0016887">
    <property type="term" value="F:ATP hydrolysis activity"/>
    <property type="evidence" value="ECO:0007669"/>
    <property type="project" value="InterPro"/>
</dbReference>
<feature type="domain" description="ABC transmembrane type-1" evidence="12">
    <location>
        <begin position="348"/>
        <end position="705"/>
    </location>
</feature>
<dbReference type="FunFam" id="1.20.1560.10:FF:000013">
    <property type="entry name" value="ABC transporter C family member 2"/>
    <property type="match status" value="1"/>
</dbReference>
<evidence type="ECO:0000256" key="1">
    <source>
        <dbReference type="ARBA" id="ARBA00004141"/>
    </source>
</evidence>
<dbReference type="InterPro" id="IPR011527">
    <property type="entry name" value="ABC1_TM_dom"/>
</dbReference>
<dbReference type="CDD" id="cd18596">
    <property type="entry name" value="ABC_6TM_VMR1_D1_like"/>
    <property type="match status" value="1"/>
</dbReference>
<keyword evidence="3 10" id="KW-0812">Transmembrane</keyword>
<proteinExistence type="predicted"/>
<feature type="transmembrane region" description="Helical" evidence="10">
    <location>
        <begin position="1274"/>
        <end position="1292"/>
    </location>
</feature>
<feature type="compositionally biased region" description="Basic and acidic residues" evidence="9">
    <location>
        <begin position="499"/>
        <end position="508"/>
    </location>
</feature>
<keyword evidence="2" id="KW-0813">Transport</keyword>
<keyword evidence="14" id="KW-1185">Reference proteome</keyword>
<feature type="domain" description="ABC transporter" evidence="11">
    <location>
        <begin position="745"/>
        <end position="985"/>
    </location>
</feature>
<dbReference type="CDD" id="cd03250">
    <property type="entry name" value="ABCC_MRP_domain1"/>
    <property type="match status" value="1"/>
</dbReference>
<dbReference type="GO" id="GO:0016020">
    <property type="term" value="C:membrane"/>
    <property type="evidence" value="ECO:0007669"/>
    <property type="project" value="UniProtKB-SubCell"/>
</dbReference>
<evidence type="ECO:0000256" key="9">
    <source>
        <dbReference type="SAM" id="MobiDB-lite"/>
    </source>
</evidence>
<evidence type="ECO:0000256" key="10">
    <source>
        <dbReference type="SAM" id="Phobius"/>
    </source>
</evidence>
<feature type="domain" description="ABC transmembrane type-1" evidence="12">
    <location>
        <begin position="1044"/>
        <end position="1323"/>
    </location>
</feature>
<dbReference type="GO" id="GO:0140359">
    <property type="term" value="F:ABC-type transporter activity"/>
    <property type="evidence" value="ECO:0007669"/>
    <property type="project" value="InterPro"/>
</dbReference>
<evidence type="ECO:0000256" key="5">
    <source>
        <dbReference type="ARBA" id="ARBA00022741"/>
    </source>
</evidence>
<feature type="transmembrane region" description="Helical" evidence="10">
    <location>
        <begin position="564"/>
        <end position="585"/>
    </location>
</feature>
<feature type="transmembrane region" description="Helical" evidence="10">
    <location>
        <begin position="102"/>
        <end position="121"/>
    </location>
</feature>
<evidence type="ECO:0000256" key="4">
    <source>
        <dbReference type="ARBA" id="ARBA00022737"/>
    </source>
</evidence>
<feature type="transmembrane region" description="Helical" evidence="10">
    <location>
        <begin position="538"/>
        <end position="558"/>
    </location>
</feature>
<organism evidence="13 14">
    <name type="scientific">Moniliophthora roreri (strain MCA 2997)</name>
    <name type="common">Cocoa frosty pod rot fungus</name>
    <name type="synonym">Crinipellis roreri</name>
    <dbReference type="NCBI Taxonomy" id="1381753"/>
    <lineage>
        <taxon>Eukaryota</taxon>
        <taxon>Fungi</taxon>
        <taxon>Dikarya</taxon>
        <taxon>Basidiomycota</taxon>
        <taxon>Agaricomycotina</taxon>
        <taxon>Agaricomycetes</taxon>
        <taxon>Agaricomycetidae</taxon>
        <taxon>Agaricales</taxon>
        <taxon>Marasmiineae</taxon>
        <taxon>Marasmiaceae</taxon>
        <taxon>Moniliophthora</taxon>
    </lineage>
</organism>
<accession>V2XAZ2</accession>
<dbReference type="KEGG" id="mrr:Moror_16408"/>
<evidence type="ECO:0000256" key="7">
    <source>
        <dbReference type="ARBA" id="ARBA00022989"/>
    </source>
</evidence>
<feature type="region of interest" description="Disordered" evidence="9">
    <location>
        <begin position="439"/>
        <end position="512"/>
    </location>
</feature>
<gene>
    <name evidence="13" type="ORF">Moror_16408</name>
</gene>
<evidence type="ECO:0000256" key="3">
    <source>
        <dbReference type="ARBA" id="ARBA00022692"/>
    </source>
</evidence>
<comment type="caution">
    <text evidence="13">The sequence shown here is derived from an EMBL/GenBank/DDBJ whole genome shotgun (WGS) entry which is preliminary data.</text>
</comment>
<dbReference type="CDD" id="cd03244">
    <property type="entry name" value="ABCC_MRP_domain2"/>
    <property type="match status" value="1"/>
</dbReference>
<evidence type="ECO:0000256" key="2">
    <source>
        <dbReference type="ARBA" id="ARBA00022448"/>
    </source>
</evidence>
<dbReference type="GO" id="GO:0005524">
    <property type="term" value="F:ATP binding"/>
    <property type="evidence" value="ECO:0007669"/>
    <property type="project" value="UniProtKB-KW"/>
</dbReference>
<feature type="transmembrane region" description="Helical" evidence="10">
    <location>
        <begin position="649"/>
        <end position="669"/>
    </location>
</feature>
<feature type="transmembrane region" description="Helical" evidence="10">
    <location>
        <begin position="692"/>
        <end position="710"/>
    </location>
</feature>
<dbReference type="EMBL" id="AWSO01000395">
    <property type="protein sequence ID" value="ESK90907.1"/>
    <property type="molecule type" value="Genomic_DNA"/>
</dbReference>
<evidence type="ECO:0000259" key="12">
    <source>
        <dbReference type="PROSITE" id="PS50929"/>
    </source>
</evidence>
<dbReference type="FunFam" id="3.40.50.300:FF:000838">
    <property type="entry name" value="ABC multidrug transporter (Eurofung)"/>
    <property type="match status" value="1"/>
</dbReference>
<dbReference type="InterPro" id="IPR027417">
    <property type="entry name" value="P-loop_NTPase"/>
</dbReference>
<dbReference type="PANTHER" id="PTHR24223:SF356">
    <property type="entry name" value="ATP-BINDING CASSETTE TRANSPORTER ABC4"/>
    <property type="match status" value="1"/>
</dbReference>
<feature type="transmembrane region" description="Helical" evidence="10">
    <location>
        <begin position="41"/>
        <end position="63"/>
    </location>
</feature>
<feature type="transmembrane region" description="Helical" evidence="10">
    <location>
        <begin position="1085"/>
        <end position="1111"/>
    </location>
</feature>
<dbReference type="InterPro" id="IPR003593">
    <property type="entry name" value="AAA+_ATPase"/>
</dbReference>
<dbReference type="InterPro" id="IPR050173">
    <property type="entry name" value="ABC_transporter_C-like"/>
</dbReference>
<protein>
    <submittedName>
        <fullName evidence="13">Atp-binding cassette transporter</fullName>
    </submittedName>
</protein>
<dbReference type="SUPFAM" id="SSF52540">
    <property type="entry name" value="P-loop containing nucleoside triphosphate hydrolases"/>
    <property type="match status" value="2"/>
</dbReference>
<keyword evidence="7 10" id="KW-1133">Transmembrane helix</keyword>
<dbReference type="InterPro" id="IPR003439">
    <property type="entry name" value="ABC_transporter-like_ATP-bd"/>
</dbReference>
<dbReference type="HOGENOM" id="CLU_000604_27_6_1"/>
<feature type="compositionally biased region" description="Low complexity" evidence="9">
    <location>
        <begin position="441"/>
        <end position="460"/>
    </location>
</feature>
<dbReference type="InterPro" id="IPR036640">
    <property type="entry name" value="ABC1_TM_sf"/>
</dbReference>
<evidence type="ECO:0000256" key="6">
    <source>
        <dbReference type="ARBA" id="ARBA00022840"/>
    </source>
</evidence>
<dbReference type="CDD" id="cd18604">
    <property type="entry name" value="ABC_6TM_VMR1_D2_like"/>
    <property type="match status" value="1"/>
</dbReference>
<dbReference type="Pfam" id="PF00005">
    <property type="entry name" value="ABC_tran"/>
    <property type="match status" value="2"/>
</dbReference>
<dbReference type="Proteomes" id="UP000017559">
    <property type="component" value="Unassembled WGS sequence"/>
</dbReference>
<dbReference type="PROSITE" id="PS50929">
    <property type="entry name" value="ABC_TM1F"/>
    <property type="match status" value="2"/>
</dbReference>
<dbReference type="PANTHER" id="PTHR24223">
    <property type="entry name" value="ATP-BINDING CASSETTE SUB-FAMILY C"/>
    <property type="match status" value="1"/>
</dbReference>
<dbReference type="Gene3D" id="3.40.50.300">
    <property type="entry name" value="P-loop containing nucleotide triphosphate hydrolases"/>
    <property type="match status" value="2"/>
</dbReference>
<evidence type="ECO:0000256" key="8">
    <source>
        <dbReference type="ARBA" id="ARBA00023136"/>
    </source>
</evidence>
<keyword evidence="8 10" id="KW-0472">Membrane</keyword>
<keyword evidence="6 13" id="KW-0067">ATP-binding</keyword>
<feature type="transmembrane region" description="Helical" evidence="10">
    <location>
        <begin position="232"/>
        <end position="252"/>
    </location>
</feature>
<dbReference type="PROSITE" id="PS00211">
    <property type="entry name" value="ABC_TRANSPORTER_1"/>
    <property type="match status" value="1"/>
</dbReference>
<feature type="transmembrane region" description="Helical" evidence="10">
    <location>
        <begin position="165"/>
        <end position="187"/>
    </location>
</feature>